<dbReference type="AlphaFoldDB" id="A0A7M2WX75"/>
<keyword evidence="2" id="KW-1185">Reference proteome</keyword>
<dbReference type="RefSeq" id="WP_206293071.1">
    <property type="nucleotide sequence ID" value="NZ_CP063458.1"/>
</dbReference>
<reference evidence="1 2" key="1">
    <citation type="submission" date="2020-10" db="EMBL/GenBank/DDBJ databases">
        <title>Wide distribution of Phycisphaera-like planctomycetes from WD2101 soil group in peatlands and genome analysis of the first cultivated representative.</title>
        <authorList>
            <person name="Dedysh S.N."/>
            <person name="Beletsky A.V."/>
            <person name="Ivanova A."/>
            <person name="Kulichevskaya I.S."/>
            <person name="Suzina N.E."/>
            <person name="Philippov D.A."/>
            <person name="Rakitin A.L."/>
            <person name="Mardanov A.V."/>
            <person name="Ravin N.V."/>
        </authorList>
    </citation>
    <scope>NUCLEOTIDE SEQUENCE [LARGE SCALE GENOMIC DNA]</scope>
    <source>
        <strain evidence="1 2">M1803</strain>
    </source>
</reference>
<dbReference type="KEGG" id="hbs:IPV69_01115"/>
<protein>
    <submittedName>
        <fullName evidence="1">Uncharacterized protein</fullName>
    </submittedName>
</protein>
<evidence type="ECO:0000313" key="1">
    <source>
        <dbReference type="EMBL" id="QOV90003.1"/>
    </source>
</evidence>
<name>A0A7M2WX75_9BACT</name>
<accession>A0A7M2WX75</accession>
<dbReference type="EMBL" id="CP063458">
    <property type="protein sequence ID" value="QOV90003.1"/>
    <property type="molecule type" value="Genomic_DNA"/>
</dbReference>
<evidence type="ECO:0000313" key="2">
    <source>
        <dbReference type="Proteomes" id="UP000593765"/>
    </source>
</evidence>
<gene>
    <name evidence="1" type="ORF">IPV69_01115</name>
</gene>
<organism evidence="1 2">
    <name type="scientific">Humisphaera borealis</name>
    <dbReference type="NCBI Taxonomy" id="2807512"/>
    <lineage>
        <taxon>Bacteria</taxon>
        <taxon>Pseudomonadati</taxon>
        <taxon>Planctomycetota</taxon>
        <taxon>Phycisphaerae</taxon>
        <taxon>Tepidisphaerales</taxon>
        <taxon>Tepidisphaeraceae</taxon>
        <taxon>Humisphaera</taxon>
    </lineage>
</organism>
<dbReference type="Proteomes" id="UP000593765">
    <property type="component" value="Chromosome"/>
</dbReference>
<proteinExistence type="predicted"/>
<sequence length="293" mass="32442">MRDKLSLAVLVAWLASVFVGLPTVVAAPAAKSPARMAVDAAIEELRREFQAHLRDPKTPVREACDYFTTKPSKAVTFEAVVVAFESKVDPDVRTAAYIRWQLMSALPAEIAPADVPAAISVYRKAPLPLPRVGLSAAEQAKLDKAIEGRRTTDDVILTSQLQAAVREWSRANKHVIAYRDEWYRRLPRKLPTFVAAFQDAFERQNLAAGAEDFVPLVIADVQNWLVAGDADPAKCGQLAEVLAQLRAKEPPSYYGYAAVRYGKLTWVKDKDSMDPRKKLTYLHQSLVEAAAKK</sequence>